<dbReference type="SMART" id="SM00873">
    <property type="entry name" value="B3_4"/>
    <property type="match status" value="1"/>
</dbReference>
<dbReference type="RefSeq" id="WP_379534652.1">
    <property type="nucleotide sequence ID" value="NZ_JBHSBI010000038.1"/>
</dbReference>
<dbReference type="Proteomes" id="UP001595851">
    <property type="component" value="Unassembled WGS sequence"/>
</dbReference>
<gene>
    <name evidence="2" type="ORF">ACFOY2_46915</name>
</gene>
<reference evidence="3" key="1">
    <citation type="journal article" date="2019" name="Int. J. Syst. Evol. Microbiol.">
        <title>The Global Catalogue of Microorganisms (GCM) 10K type strain sequencing project: providing services to taxonomists for standard genome sequencing and annotation.</title>
        <authorList>
            <consortium name="The Broad Institute Genomics Platform"/>
            <consortium name="The Broad Institute Genome Sequencing Center for Infectious Disease"/>
            <person name="Wu L."/>
            <person name="Ma J."/>
        </authorList>
    </citation>
    <scope>NUCLEOTIDE SEQUENCE [LARGE SCALE GENOMIC DNA]</scope>
    <source>
        <strain evidence="3">TBRC 1276</strain>
    </source>
</reference>
<keyword evidence="3" id="KW-1185">Reference proteome</keyword>
<proteinExistence type="predicted"/>
<protein>
    <submittedName>
        <fullName evidence="2">B3/4 domain-containing protein</fullName>
    </submittedName>
</protein>
<dbReference type="Pfam" id="PF03483">
    <property type="entry name" value="B3_4"/>
    <property type="match status" value="1"/>
</dbReference>
<sequence>MGASIVIDVSDQALMRFQHSDDMWRDFPELVPGVIFAKGVSADVSVSGQVARFAEIAAKRLATATEGELPEIQAWRRAFSQMGLKPTQYRCASESLLRRFRKEGALPRLHPLIDLCNAVSIAYAVPVAVFDVSKISGYVEVGYATGDETYLTFSGESEHPPAGEVVFADAASRAHARRWSNRQSGHSAVRDTTTDVLIVAEALHGTALADMESLTTTLADELSAIWPGTPRSAILSASEPRFEFTP</sequence>
<comment type="caution">
    <text evidence="2">The sequence shown here is derived from an EMBL/GenBank/DDBJ whole genome shotgun (WGS) entry which is preliminary data.</text>
</comment>
<dbReference type="InterPro" id="IPR005146">
    <property type="entry name" value="B3/B4_tRNA-bd"/>
</dbReference>
<organism evidence="2 3">
    <name type="scientific">Nonomuraea purpurea</name>
    <dbReference type="NCBI Taxonomy" id="1849276"/>
    <lineage>
        <taxon>Bacteria</taxon>
        <taxon>Bacillati</taxon>
        <taxon>Actinomycetota</taxon>
        <taxon>Actinomycetes</taxon>
        <taxon>Streptosporangiales</taxon>
        <taxon>Streptosporangiaceae</taxon>
        <taxon>Nonomuraea</taxon>
    </lineage>
</organism>
<evidence type="ECO:0000259" key="1">
    <source>
        <dbReference type="SMART" id="SM00873"/>
    </source>
</evidence>
<dbReference type="EMBL" id="JBHSBI010000038">
    <property type="protein sequence ID" value="MFC4014823.1"/>
    <property type="molecule type" value="Genomic_DNA"/>
</dbReference>
<dbReference type="Gene3D" id="3.50.40.10">
    <property type="entry name" value="Phenylalanyl-trna Synthetase, Chain B, domain 3"/>
    <property type="match status" value="1"/>
</dbReference>
<dbReference type="PANTHER" id="PTHR39209">
    <property type="match status" value="1"/>
</dbReference>
<dbReference type="InterPro" id="IPR020825">
    <property type="entry name" value="Phe-tRNA_synthase-like_B3/B4"/>
</dbReference>
<feature type="domain" description="B3/B4 tRNA-binding" evidence="1">
    <location>
        <begin position="73"/>
        <end position="223"/>
    </location>
</feature>
<evidence type="ECO:0000313" key="2">
    <source>
        <dbReference type="EMBL" id="MFC4014823.1"/>
    </source>
</evidence>
<name>A0ABV8GLL4_9ACTN</name>
<accession>A0ABV8GLL4</accession>
<dbReference type="SUPFAM" id="SSF56037">
    <property type="entry name" value="PheT/TilS domain"/>
    <property type="match status" value="1"/>
</dbReference>
<evidence type="ECO:0000313" key="3">
    <source>
        <dbReference type="Proteomes" id="UP001595851"/>
    </source>
</evidence>
<dbReference type="PANTHER" id="PTHR39209:SF2">
    <property type="entry name" value="CYTOPLASMIC PROTEIN"/>
    <property type="match status" value="1"/>
</dbReference>